<dbReference type="PANTHER" id="PTHR43643:SF3">
    <property type="entry name" value="HISTIDINOL-PHOSPHATE AMINOTRANSFERASE"/>
    <property type="match status" value="1"/>
</dbReference>
<comment type="pathway">
    <text evidence="5">Amino-acid biosynthesis.</text>
</comment>
<dbReference type="InterPro" id="IPR050106">
    <property type="entry name" value="HistidinolP_aminotransfase"/>
</dbReference>
<dbReference type="PANTHER" id="PTHR43643">
    <property type="entry name" value="HISTIDINOL-PHOSPHATE AMINOTRANSFERASE 2"/>
    <property type="match status" value="1"/>
</dbReference>
<dbReference type="GO" id="GO:0008483">
    <property type="term" value="F:transaminase activity"/>
    <property type="evidence" value="ECO:0007669"/>
    <property type="project" value="UniProtKB-KW"/>
</dbReference>
<comment type="caution">
    <text evidence="7">The sequence shown here is derived from an EMBL/GenBank/DDBJ whole genome shotgun (WGS) entry which is preliminary data.</text>
</comment>
<organism evidence="7 8">
    <name type="scientific">Novosphingobium aureum</name>
    <dbReference type="NCBI Taxonomy" id="2792964"/>
    <lineage>
        <taxon>Bacteria</taxon>
        <taxon>Pseudomonadati</taxon>
        <taxon>Pseudomonadota</taxon>
        <taxon>Alphaproteobacteria</taxon>
        <taxon>Sphingomonadales</taxon>
        <taxon>Sphingomonadaceae</taxon>
        <taxon>Novosphingobium</taxon>
    </lineage>
</organism>
<dbReference type="InterPro" id="IPR004839">
    <property type="entry name" value="Aminotransferase_I/II_large"/>
</dbReference>
<reference evidence="7" key="1">
    <citation type="submission" date="2020-11" db="EMBL/GenBank/DDBJ databases">
        <title>Novosphingobium aureum sp. nov., a marine bacterium isolated from sediment of a salt flat.</title>
        <authorList>
            <person name="Yoo Y."/>
            <person name="Kim J.-J."/>
        </authorList>
    </citation>
    <scope>NUCLEOTIDE SEQUENCE</scope>
    <source>
        <strain evidence="7">YJ-S2-02</strain>
    </source>
</reference>
<proteinExistence type="inferred from homology"/>
<keyword evidence="8" id="KW-1185">Reference proteome</keyword>
<evidence type="ECO:0000256" key="2">
    <source>
        <dbReference type="ARBA" id="ARBA00022576"/>
    </source>
</evidence>
<protein>
    <submittedName>
        <fullName evidence="7">Pyridoxal phosphate-dependent aminotransferase</fullName>
    </submittedName>
</protein>
<dbReference type="EMBL" id="JADZGI010000001">
    <property type="protein sequence ID" value="MBH0112991.1"/>
    <property type="molecule type" value="Genomic_DNA"/>
</dbReference>
<dbReference type="Gene3D" id="3.40.640.10">
    <property type="entry name" value="Type I PLP-dependent aspartate aminotransferase-like (Major domain)"/>
    <property type="match status" value="1"/>
</dbReference>
<feature type="domain" description="Aminotransferase class I/classII large" evidence="6">
    <location>
        <begin position="70"/>
        <end position="393"/>
    </location>
</feature>
<dbReference type="InterPro" id="IPR015422">
    <property type="entry name" value="PyrdxlP-dep_Trfase_small"/>
</dbReference>
<evidence type="ECO:0000256" key="5">
    <source>
        <dbReference type="ARBA" id="ARBA00029440"/>
    </source>
</evidence>
<name>A0A931MLE7_9SPHN</name>
<dbReference type="Pfam" id="PF00155">
    <property type="entry name" value="Aminotran_1_2"/>
    <property type="match status" value="1"/>
</dbReference>
<evidence type="ECO:0000256" key="1">
    <source>
        <dbReference type="ARBA" id="ARBA00007970"/>
    </source>
</evidence>
<keyword evidence="2 7" id="KW-0032">Aminotransferase</keyword>
<evidence type="ECO:0000313" key="7">
    <source>
        <dbReference type="EMBL" id="MBH0112991.1"/>
    </source>
</evidence>
<keyword evidence="3" id="KW-0808">Transferase</keyword>
<dbReference type="CDD" id="cd00609">
    <property type="entry name" value="AAT_like"/>
    <property type="match status" value="1"/>
</dbReference>
<accession>A0A931MLE7</accession>
<evidence type="ECO:0000313" key="8">
    <source>
        <dbReference type="Proteomes" id="UP000617634"/>
    </source>
</evidence>
<dbReference type="Proteomes" id="UP000617634">
    <property type="component" value="Unassembled WGS sequence"/>
</dbReference>
<dbReference type="InterPro" id="IPR015421">
    <property type="entry name" value="PyrdxlP-dep_Trfase_major"/>
</dbReference>
<dbReference type="Gene3D" id="3.90.1150.10">
    <property type="entry name" value="Aspartate Aminotransferase, domain 1"/>
    <property type="match status" value="1"/>
</dbReference>
<evidence type="ECO:0000259" key="6">
    <source>
        <dbReference type="Pfam" id="PF00155"/>
    </source>
</evidence>
<dbReference type="GO" id="GO:0030170">
    <property type="term" value="F:pyridoxal phosphate binding"/>
    <property type="evidence" value="ECO:0007669"/>
    <property type="project" value="InterPro"/>
</dbReference>
<evidence type="ECO:0000256" key="4">
    <source>
        <dbReference type="ARBA" id="ARBA00022898"/>
    </source>
</evidence>
<dbReference type="InterPro" id="IPR006311">
    <property type="entry name" value="TAT_signal"/>
</dbReference>
<dbReference type="InterPro" id="IPR015424">
    <property type="entry name" value="PyrdxlP-dep_Trfase"/>
</dbReference>
<dbReference type="SUPFAM" id="SSF53383">
    <property type="entry name" value="PLP-dependent transferases"/>
    <property type="match status" value="1"/>
</dbReference>
<gene>
    <name evidence="7" type="ORF">I5E68_08515</name>
</gene>
<dbReference type="NCBIfam" id="NF006580">
    <property type="entry name" value="PRK09105.1"/>
    <property type="match status" value="1"/>
</dbReference>
<evidence type="ECO:0000256" key="3">
    <source>
        <dbReference type="ARBA" id="ARBA00022679"/>
    </source>
</evidence>
<keyword evidence="4" id="KW-0663">Pyridoxal phosphate</keyword>
<dbReference type="PROSITE" id="PS51318">
    <property type="entry name" value="TAT"/>
    <property type="match status" value="1"/>
</dbReference>
<comment type="similarity">
    <text evidence="1">Belongs to the class-II pyridoxal-phosphate-dependent aminotransferase family. Histidinol-phosphate aminotransferase subfamily.</text>
</comment>
<dbReference type="AlphaFoldDB" id="A0A931MLE7"/>
<sequence>MSDLVTETLAAPVGTDANQDAFNADLMRRGYSRRSLGKIAALLSGTVAVAGAASPAFAQQSAKAVAGAVRIGSNECWTGPLPAGAQAAMKIVSEGNRYEPDDEHAKLFAAVSEVEGVPVERILAWPGSSDPLARVPVTFASPTRGIVTADPTYESIWRTGDYIGAKVTKVPLTADYRHDVKAMLAADPNAGLYYICSPNNPTGTITPIADIEWLAVNKPKDAVLLIDEAYIHWSETPRAAKLAVERDDVLVMRTFSKLFGMAGMRLGLTFAAPSLHEKMMRYDGGQVTNMLPMTAVACGTASVPLASEIKARADEMIAARDYATAHVEKRGLKVIPGSHANMFMVEWKDKTPKQMMAAFLDQGVQIGRGWSAYPQASRITVGSMEEMQKFCLALDKILMA</sequence>